<proteinExistence type="predicted"/>
<sequence>MEWHRKFIDNIVNLLPTADVLLRRLRSERGDNIAPEEERGVTTEGLKKEYKFPDHEVWEDLWTQSQDAAERARRKKGATPPDHTAPVSDTGVEPSDPHKRHRERGAGKEEETAARPSKHSAPDQNPSRELPNPRKRRREPNDAEE</sequence>
<gene>
    <name evidence="2" type="ORF">C8A03DRAFT_33017</name>
</gene>
<feature type="compositionally biased region" description="Basic and acidic residues" evidence="1">
    <location>
        <begin position="104"/>
        <end position="113"/>
    </location>
</feature>
<evidence type="ECO:0000313" key="2">
    <source>
        <dbReference type="EMBL" id="KAK4238903.1"/>
    </source>
</evidence>
<feature type="compositionally biased region" description="Basic and acidic residues" evidence="1">
    <location>
        <begin position="26"/>
        <end position="58"/>
    </location>
</feature>
<dbReference type="AlphaFoldDB" id="A0AAN7CBD4"/>
<keyword evidence="3" id="KW-1185">Reference proteome</keyword>
<comment type="caution">
    <text evidence="2">The sequence shown here is derived from an EMBL/GenBank/DDBJ whole genome shotgun (WGS) entry which is preliminary data.</text>
</comment>
<dbReference type="Proteomes" id="UP001303760">
    <property type="component" value="Unassembled WGS sequence"/>
</dbReference>
<reference evidence="2" key="2">
    <citation type="submission" date="2023-05" db="EMBL/GenBank/DDBJ databases">
        <authorList>
            <consortium name="Lawrence Berkeley National Laboratory"/>
            <person name="Steindorff A."/>
            <person name="Hensen N."/>
            <person name="Bonometti L."/>
            <person name="Westerberg I."/>
            <person name="Brannstrom I.O."/>
            <person name="Guillou S."/>
            <person name="Cros-Aarteil S."/>
            <person name="Calhoun S."/>
            <person name="Haridas S."/>
            <person name="Kuo A."/>
            <person name="Mondo S."/>
            <person name="Pangilinan J."/>
            <person name="Riley R."/>
            <person name="Labutti K."/>
            <person name="Andreopoulos B."/>
            <person name="Lipzen A."/>
            <person name="Chen C."/>
            <person name="Yanf M."/>
            <person name="Daum C."/>
            <person name="Ng V."/>
            <person name="Clum A."/>
            <person name="Ohm R."/>
            <person name="Martin F."/>
            <person name="Silar P."/>
            <person name="Natvig D."/>
            <person name="Lalanne C."/>
            <person name="Gautier V."/>
            <person name="Ament-Velasquez S.L."/>
            <person name="Kruys A."/>
            <person name="Hutchinson M.I."/>
            <person name="Powell A.J."/>
            <person name="Barry K."/>
            <person name="Miller A.N."/>
            <person name="Grigoriev I.V."/>
            <person name="Debuchy R."/>
            <person name="Gladieux P."/>
            <person name="Thoren M.H."/>
            <person name="Johannesson H."/>
        </authorList>
    </citation>
    <scope>NUCLEOTIDE SEQUENCE</scope>
    <source>
        <strain evidence="2">CBS 532.94</strain>
    </source>
</reference>
<evidence type="ECO:0000313" key="3">
    <source>
        <dbReference type="Proteomes" id="UP001303760"/>
    </source>
</evidence>
<feature type="non-terminal residue" evidence="2">
    <location>
        <position position="145"/>
    </location>
</feature>
<feature type="region of interest" description="Disordered" evidence="1">
    <location>
        <begin position="26"/>
        <end position="145"/>
    </location>
</feature>
<name>A0AAN7CBD4_9PEZI</name>
<accession>A0AAN7CBD4</accession>
<organism evidence="2 3">
    <name type="scientific">Achaetomium macrosporum</name>
    <dbReference type="NCBI Taxonomy" id="79813"/>
    <lineage>
        <taxon>Eukaryota</taxon>
        <taxon>Fungi</taxon>
        <taxon>Dikarya</taxon>
        <taxon>Ascomycota</taxon>
        <taxon>Pezizomycotina</taxon>
        <taxon>Sordariomycetes</taxon>
        <taxon>Sordariomycetidae</taxon>
        <taxon>Sordariales</taxon>
        <taxon>Chaetomiaceae</taxon>
        <taxon>Achaetomium</taxon>
    </lineage>
</organism>
<dbReference type="EMBL" id="MU860079">
    <property type="protein sequence ID" value="KAK4238903.1"/>
    <property type="molecule type" value="Genomic_DNA"/>
</dbReference>
<reference evidence="2" key="1">
    <citation type="journal article" date="2023" name="Mol. Phylogenet. Evol.">
        <title>Genome-scale phylogeny and comparative genomics of the fungal order Sordariales.</title>
        <authorList>
            <person name="Hensen N."/>
            <person name="Bonometti L."/>
            <person name="Westerberg I."/>
            <person name="Brannstrom I.O."/>
            <person name="Guillou S."/>
            <person name="Cros-Aarteil S."/>
            <person name="Calhoun S."/>
            <person name="Haridas S."/>
            <person name="Kuo A."/>
            <person name="Mondo S."/>
            <person name="Pangilinan J."/>
            <person name="Riley R."/>
            <person name="LaButti K."/>
            <person name="Andreopoulos B."/>
            <person name="Lipzen A."/>
            <person name="Chen C."/>
            <person name="Yan M."/>
            <person name="Daum C."/>
            <person name="Ng V."/>
            <person name="Clum A."/>
            <person name="Steindorff A."/>
            <person name="Ohm R.A."/>
            <person name="Martin F."/>
            <person name="Silar P."/>
            <person name="Natvig D.O."/>
            <person name="Lalanne C."/>
            <person name="Gautier V."/>
            <person name="Ament-Velasquez S.L."/>
            <person name="Kruys A."/>
            <person name="Hutchinson M.I."/>
            <person name="Powell A.J."/>
            <person name="Barry K."/>
            <person name="Miller A.N."/>
            <person name="Grigoriev I.V."/>
            <person name="Debuchy R."/>
            <person name="Gladieux P."/>
            <person name="Hiltunen Thoren M."/>
            <person name="Johannesson H."/>
        </authorList>
    </citation>
    <scope>NUCLEOTIDE SEQUENCE</scope>
    <source>
        <strain evidence="2">CBS 532.94</strain>
    </source>
</reference>
<protein>
    <submittedName>
        <fullName evidence="2">Uncharacterized protein</fullName>
    </submittedName>
</protein>
<evidence type="ECO:0000256" key="1">
    <source>
        <dbReference type="SAM" id="MobiDB-lite"/>
    </source>
</evidence>